<dbReference type="Pfam" id="PF04082">
    <property type="entry name" value="Fungal_trans"/>
    <property type="match status" value="1"/>
</dbReference>
<dbReference type="PANTHER" id="PTHR46910">
    <property type="entry name" value="TRANSCRIPTION FACTOR PDR1"/>
    <property type="match status" value="1"/>
</dbReference>
<dbReference type="InterPro" id="IPR050987">
    <property type="entry name" value="AtrR-like"/>
</dbReference>
<dbReference type="EMBL" id="JAGSXJ010000030">
    <property type="protein sequence ID" value="KAH6670242.1"/>
    <property type="molecule type" value="Genomic_DNA"/>
</dbReference>
<comment type="caution">
    <text evidence="4">The sequence shown here is derived from an EMBL/GenBank/DDBJ whole genome shotgun (WGS) entry which is preliminary data.</text>
</comment>
<proteinExistence type="predicted"/>
<dbReference type="GO" id="GO:0008270">
    <property type="term" value="F:zinc ion binding"/>
    <property type="evidence" value="ECO:0007669"/>
    <property type="project" value="InterPro"/>
</dbReference>
<feature type="compositionally biased region" description="Low complexity" evidence="2">
    <location>
        <begin position="53"/>
        <end position="69"/>
    </location>
</feature>
<dbReference type="SMART" id="SM00906">
    <property type="entry name" value="Fungal_trans"/>
    <property type="match status" value="1"/>
</dbReference>
<feature type="region of interest" description="Disordered" evidence="2">
    <location>
        <begin position="39"/>
        <end position="73"/>
    </location>
</feature>
<dbReference type="GO" id="GO:0003700">
    <property type="term" value="F:DNA-binding transcription factor activity"/>
    <property type="evidence" value="ECO:0007669"/>
    <property type="project" value="InterPro"/>
</dbReference>
<keyword evidence="5" id="KW-1185">Reference proteome</keyword>
<dbReference type="InterPro" id="IPR007219">
    <property type="entry name" value="XnlR_reg_dom"/>
</dbReference>
<name>A0A9P8V3K0_9PEZI</name>
<dbReference type="GO" id="GO:0006351">
    <property type="term" value="P:DNA-templated transcription"/>
    <property type="evidence" value="ECO:0007669"/>
    <property type="project" value="InterPro"/>
</dbReference>
<dbReference type="PANTHER" id="PTHR46910:SF25">
    <property type="entry name" value="ABC-TRANSPORTER-REGULATING TRANSCRIPTION FACTOR"/>
    <property type="match status" value="1"/>
</dbReference>
<protein>
    <recommendedName>
        <fullName evidence="3">Xylanolytic transcriptional activator regulatory domain-containing protein</fullName>
    </recommendedName>
</protein>
<dbReference type="AlphaFoldDB" id="A0A9P8V3K0"/>
<dbReference type="GO" id="GO:0003677">
    <property type="term" value="F:DNA binding"/>
    <property type="evidence" value="ECO:0007669"/>
    <property type="project" value="InterPro"/>
</dbReference>
<reference evidence="4" key="1">
    <citation type="journal article" date="2021" name="Nat. Commun.">
        <title>Genetic determinants of endophytism in the Arabidopsis root mycobiome.</title>
        <authorList>
            <person name="Mesny F."/>
            <person name="Miyauchi S."/>
            <person name="Thiergart T."/>
            <person name="Pickel B."/>
            <person name="Atanasova L."/>
            <person name="Karlsson M."/>
            <person name="Huettel B."/>
            <person name="Barry K.W."/>
            <person name="Haridas S."/>
            <person name="Chen C."/>
            <person name="Bauer D."/>
            <person name="Andreopoulos W."/>
            <person name="Pangilinan J."/>
            <person name="LaButti K."/>
            <person name="Riley R."/>
            <person name="Lipzen A."/>
            <person name="Clum A."/>
            <person name="Drula E."/>
            <person name="Henrissat B."/>
            <person name="Kohler A."/>
            <person name="Grigoriev I.V."/>
            <person name="Martin F.M."/>
            <person name="Hacquard S."/>
        </authorList>
    </citation>
    <scope>NUCLEOTIDE SEQUENCE</scope>
    <source>
        <strain evidence="4">MPI-SDFR-AT-0117</strain>
    </source>
</reference>
<feature type="domain" description="Xylanolytic transcriptional activator regulatory" evidence="3">
    <location>
        <begin position="229"/>
        <end position="296"/>
    </location>
</feature>
<gene>
    <name evidence="4" type="ORF">F5X68DRAFT_224844</name>
</gene>
<dbReference type="CDD" id="cd12148">
    <property type="entry name" value="fungal_TF_MHR"/>
    <property type="match status" value="1"/>
</dbReference>
<sequence>MPRKEEPMRCCETLVKQAVLALEERLAEMETTLRRAGLATQASSYAGEASMTPEAQATSSESSSTPAAQLENPRVSSKLPDFAAVRKYLTQPAPVIEGPTFPRRKYTPEFDRHDLSTLWLPLTPSVASAFPLINAECLVGRFQGDDPAADALFDSASGWAYACVSMALGSTLKCLNQAAAAMYPRMWPWFMNALATVAELTTISTDALAVQALVGMAVFIQGSAASSLAVSFTASAAALSNRLGLHRGGGNDGLVRSRIFWAAYILDKSAALYHGVPPAIPDDEVEADLPSVDVFYLRLRAQLATMQSRIHSSLYTARALALPGPDVFRAVLEAEKMMDGWRRTLPTELADAIVDGAVGRDGEEPTGAQLDIVMTFNTAQMLVHWSRFRLERDQAVSLTVGVKDGDRLTGDSINLPHDRHCRLRCRSGAMAVIHAFCSVPAPPYMSLWRVVCHPLCAMIVLLVDILEEPATAPSTRLLQTIKTFTTFLENFQHEERCDLSRLIAACTIMLWTAQAAVQTARGETDVVAPEAVASANPEKLLLLLRSATSPMTLAQALIGNQPNRDSALAAEVAALVACPDSRPIGATLAPDALCPSTYGFNLDGGM</sequence>
<evidence type="ECO:0000259" key="3">
    <source>
        <dbReference type="SMART" id="SM00906"/>
    </source>
</evidence>
<dbReference type="OrthoDB" id="4847957at2759"/>
<keyword evidence="1" id="KW-0539">Nucleus</keyword>
<evidence type="ECO:0000256" key="1">
    <source>
        <dbReference type="ARBA" id="ARBA00023242"/>
    </source>
</evidence>
<accession>A0A9P8V3K0</accession>
<organism evidence="4 5">
    <name type="scientific">Plectosphaerella plurivora</name>
    <dbReference type="NCBI Taxonomy" id="936078"/>
    <lineage>
        <taxon>Eukaryota</taxon>
        <taxon>Fungi</taxon>
        <taxon>Dikarya</taxon>
        <taxon>Ascomycota</taxon>
        <taxon>Pezizomycotina</taxon>
        <taxon>Sordariomycetes</taxon>
        <taxon>Hypocreomycetidae</taxon>
        <taxon>Glomerellales</taxon>
        <taxon>Plectosphaerellaceae</taxon>
        <taxon>Plectosphaerella</taxon>
    </lineage>
</organism>
<evidence type="ECO:0000313" key="5">
    <source>
        <dbReference type="Proteomes" id="UP000770015"/>
    </source>
</evidence>
<evidence type="ECO:0000313" key="4">
    <source>
        <dbReference type="EMBL" id="KAH6670242.1"/>
    </source>
</evidence>
<evidence type="ECO:0000256" key="2">
    <source>
        <dbReference type="SAM" id="MobiDB-lite"/>
    </source>
</evidence>
<dbReference type="Proteomes" id="UP000770015">
    <property type="component" value="Unassembled WGS sequence"/>
</dbReference>